<keyword evidence="9" id="KW-0133">Cell shape</keyword>
<keyword evidence="11" id="KW-0961">Cell wall biogenesis/degradation</keyword>
<dbReference type="PANTHER" id="PTHR21581:SF11">
    <property type="entry name" value="D-ALANYL-D-ALANINE CARBOXYPEPTIDASE DACA"/>
    <property type="match status" value="1"/>
</dbReference>
<feature type="domain" description="Peptidase S11 D-Ala-D-Ala carboxypeptidase A C-terminal" evidence="16">
    <location>
        <begin position="309"/>
        <end position="412"/>
    </location>
</feature>
<evidence type="ECO:0000256" key="6">
    <source>
        <dbReference type="ARBA" id="ARBA00022670"/>
    </source>
</evidence>
<evidence type="ECO:0000256" key="3">
    <source>
        <dbReference type="ARBA" id="ARBA00007164"/>
    </source>
</evidence>
<keyword evidence="8" id="KW-0378">Hydrolase</keyword>
<dbReference type="Pfam" id="PF00768">
    <property type="entry name" value="Peptidase_S11"/>
    <property type="match status" value="1"/>
</dbReference>
<dbReference type="EMBL" id="BJXX01000206">
    <property type="protein sequence ID" value="GEN36631.1"/>
    <property type="molecule type" value="Genomic_DNA"/>
</dbReference>
<dbReference type="SUPFAM" id="SSF56601">
    <property type="entry name" value="beta-lactamase/transpeptidase-like"/>
    <property type="match status" value="1"/>
</dbReference>
<evidence type="ECO:0000256" key="11">
    <source>
        <dbReference type="ARBA" id="ARBA00023316"/>
    </source>
</evidence>
<comment type="catalytic activity">
    <reaction evidence="12">
        <text>Preferential cleavage: (Ac)2-L-Lys-D-Ala-|-D-Ala. Also transpeptidation of peptidyl-alanyl moieties that are N-acyl substituents of D-alanine.</text>
        <dbReference type="EC" id="3.4.16.4"/>
    </reaction>
</comment>
<dbReference type="InterPro" id="IPR018044">
    <property type="entry name" value="Peptidase_S11"/>
</dbReference>
<keyword evidence="10" id="KW-0573">Peptidoglycan synthesis</keyword>
<comment type="function">
    <text evidence="1">Removes C-terminal D-alanyl residues from sugar-peptide cell wall precursors.</text>
</comment>
<feature type="active site" description="Acyl-ester intermediate" evidence="13">
    <location>
        <position position="72"/>
    </location>
</feature>
<evidence type="ECO:0000256" key="9">
    <source>
        <dbReference type="ARBA" id="ARBA00022960"/>
    </source>
</evidence>
<dbReference type="InterPro" id="IPR015956">
    <property type="entry name" value="Peniciliin-bd_prot_C_sf"/>
</dbReference>
<dbReference type="SMART" id="SM00936">
    <property type="entry name" value="PBP5_C"/>
    <property type="match status" value="1"/>
</dbReference>
<dbReference type="Gene3D" id="3.40.710.10">
    <property type="entry name" value="DD-peptidase/beta-lactamase superfamily"/>
    <property type="match status" value="1"/>
</dbReference>
<reference evidence="17 18" key="1">
    <citation type="submission" date="2019-07" db="EMBL/GenBank/DDBJ databases">
        <title>Whole genome shotgun sequence of Aneurinibacillus danicus NBRC 102444.</title>
        <authorList>
            <person name="Hosoyama A."/>
            <person name="Uohara A."/>
            <person name="Ohji S."/>
            <person name="Ichikawa N."/>
        </authorList>
    </citation>
    <scope>NUCLEOTIDE SEQUENCE [LARGE SCALE GENOMIC DNA]</scope>
    <source>
        <strain evidence="17 18">NBRC 102444</strain>
    </source>
</reference>
<evidence type="ECO:0000256" key="7">
    <source>
        <dbReference type="ARBA" id="ARBA00022729"/>
    </source>
</evidence>
<dbReference type="UniPathway" id="UPA00219"/>
<dbReference type="Proteomes" id="UP000321157">
    <property type="component" value="Unassembled WGS sequence"/>
</dbReference>
<sequence>MSTLVRQMKKSLVLTLAFLVFFVPILLTMNVGQAQAATPVLNLDVKSAIMIEAKTGKILYKYNENQAFPPASMTKMMTEYLVLNAIEKKKITWDQKVMVDEYGAFLGKSGTSGVLLAQNEVHTVKELYEALAIYSANDATVMLAKTVAGSETEFVKLMNKTAKEFGMTQTKFVTSTGLPVEDLKQFAPDTSNGTDNMMSARDSAILAKELLTRYPELLETTKIPHKTFREGSTRPLKMDNWNWMLPGLVKQYQGVDGLKTGHTNAAGFCFTGTAERNGVRLITVVMGAKSFLSRFTETSKMLDYGFSNYKMQPILAKGAQIPGGEMAKVEKGTAKEVAAVAGQEVLYPVKAGEAGAYKPKAVLKTVTAPVKQGQTVGSIKIVGPNGKSDEFLRPIDEQKAGGVLVAKEEVEEAGWIRLAFRSFFGFIGGIFGSLGDLIKGLFS</sequence>
<comment type="pathway">
    <text evidence="2">Cell wall biogenesis; peptidoglycan biosynthesis.</text>
</comment>
<feature type="binding site" evidence="14">
    <location>
        <position position="259"/>
    </location>
    <ligand>
        <name>substrate</name>
    </ligand>
</feature>
<evidence type="ECO:0000256" key="5">
    <source>
        <dbReference type="ARBA" id="ARBA00022645"/>
    </source>
</evidence>
<keyword evidence="7" id="KW-0732">Signal</keyword>
<keyword evidence="5 17" id="KW-0121">Carboxypeptidase</keyword>
<dbReference type="GO" id="GO:0071555">
    <property type="term" value="P:cell wall organization"/>
    <property type="evidence" value="ECO:0007669"/>
    <property type="project" value="UniProtKB-KW"/>
</dbReference>
<evidence type="ECO:0000256" key="14">
    <source>
        <dbReference type="PIRSR" id="PIRSR618044-2"/>
    </source>
</evidence>
<name>A0A511VDX1_9BACL</name>
<feature type="active site" description="Proton acceptor" evidence="13">
    <location>
        <position position="75"/>
    </location>
</feature>
<gene>
    <name evidence="17" type="primary">dacA</name>
    <name evidence="17" type="ORF">ADA01nite_40910</name>
</gene>
<organism evidence="17 18">
    <name type="scientific">Aneurinibacillus danicus</name>
    <dbReference type="NCBI Taxonomy" id="267746"/>
    <lineage>
        <taxon>Bacteria</taxon>
        <taxon>Bacillati</taxon>
        <taxon>Bacillota</taxon>
        <taxon>Bacilli</taxon>
        <taxon>Bacillales</taxon>
        <taxon>Paenibacillaceae</taxon>
        <taxon>Aneurinibacillus group</taxon>
        <taxon>Aneurinibacillus</taxon>
    </lineage>
</organism>
<comment type="similarity">
    <text evidence="3 15">Belongs to the peptidase S11 family.</text>
</comment>
<evidence type="ECO:0000256" key="2">
    <source>
        <dbReference type="ARBA" id="ARBA00004752"/>
    </source>
</evidence>
<dbReference type="AlphaFoldDB" id="A0A511VDX1"/>
<dbReference type="GO" id="GO:0006508">
    <property type="term" value="P:proteolysis"/>
    <property type="evidence" value="ECO:0007669"/>
    <property type="project" value="UniProtKB-KW"/>
</dbReference>
<dbReference type="InterPro" id="IPR012907">
    <property type="entry name" value="Peptidase_S11_C"/>
</dbReference>
<keyword evidence="6" id="KW-0645">Protease</keyword>
<evidence type="ECO:0000313" key="18">
    <source>
        <dbReference type="Proteomes" id="UP000321157"/>
    </source>
</evidence>
<dbReference type="GO" id="GO:0008360">
    <property type="term" value="P:regulation of cell shape"/>
    <property type="evidence" value="ECO:0007669"/>
    <property type="project" value="UniProtKB-KW"/>
</dbReference>
<evidence type="ECO:0000259" key="16">
    <source>
        <dbReference type="SMART" id="SM00936"/>
    </source>
</evidence>
<evidence type="ECO:0000256" key="12">
    <source>
        <dbReference type="ARBA" id="ARBA00034000"/>
    </source>
</evidence>
<evidence type="ECO:0000256" key="4">
    <source>
        <dbReference type="ARBA" id="ARBA00012448"/>
    </source>
</evidence>
<dbReference type="InterPro" id="IPR001967">
    <property type="entry name" value="Peptidase_S11_N"/>
</dbReference>
<evidence type="ECO:0000256" key="15">
    <source>
        <dbReference type="RuleBase" id="RU004016"/>
    </source>
</evidence>
<evidence type="ECO:0000256" key="8">
    <source>
        <dbReference type="ARBA" id="ARBA00022801"/>
    </source>
</evidence>
<dbReference type="EC" id="3.4.16.4" evidence="4"/>
<evidence type="ECO:0000256" key="1">
    <source>
        <dbReference type="ARBA" id="ARBA00003217"/>
    </source>
</evidence>
<dbReference type="RefSeq" id="WP_246147438.1">
    <property type="nucleotide sequence ID" value="NZ_BJXX01000206.1"/>
</dbReference>
<comment type="caution">
    <text evidence="17">The sequence shown here is derived from an EMBL/GenBank/DDBJ whole genome shotgun (WGS) entry which is preliminary data.</text>
</comment>
<keyword evidence="18" id="KW-1185">Reference proteome</keyword>
<evidence type="ECO:0000256" key="13">
    <source>
        <dbReference type="PIRSR" id="PIRSR618044-1"/>
    </source>
</evidence>
<evidence type="ECO:0000256" key="10">
    <source>
        <dbReference type="ARBA" id="ARBA00022984"/>
    </source>
</evidence>
<dbReference type="InterPro" id="IPR037167">
    <property type="entry name" value="Peptidase_S11_C_sf"/>
</dbReference>
<dbReference type="PRINTS" id="PR00725">
    <property type="entry name" value="DADACBPTASE1"/>
</dbReference>
<accession>A0A511VDX1</accession>
<feature type="active site" evidence="13">
    <location>
        <position position="135"/>
    </location>
</feature>
<dbReference type="GO" id="GO:0009252">
    <property type="term" value="P:peptidoglycan biosynthetic process"/>
    <property type="evidence" value="ECO:0007669"/>
    <property type="project" value="UniProtKB-UniPathway"/>
</dbReference>
<dbReference type="SUPFAM" id="SSF69189">
    <property type="entry name" value="Penicillin-binding protein associated domain"/>
    <property type="match status" value="1"/>
</dbReference>
<dbReference type="Gene3D" id="2.60.410.10">
    <property type="entry name" value="D-Ala-D-Ala carboxypeptidase, C-terminal domain"/>
    <property type="match status" value="1"/>
</dbReference>
<evidence type="ECO:0000313" key="17">
    <source>
        <dbReference type="EMBL" id="GEN36631.1"/>
    </source>
</evidence>
<dbReference type="PANTHER" id="PTHR21581">
    <property type="entry name" value="D-ALANYL-D-ALANINE CARBOXYPEPTIDASE"/>
    <property type="match status" value="1"/>
</dbReference>
<dbReference type="InterPro" id="IPR012338">
    <property type="entry name" value="Beta-lactam/transpept-like"/>
</dbReference>
<proteinExistence type="inferred from homology"/>
<dbReference type="GO" id="GO:0009002">
    <property type="term" value="F:serine-type D-Ala-D-Ala carboxypeptidase activity"/>
    <property type="evidence" value="ECO:0007669"/>
    <property type="project" value="UniProtKB-EC"/>
</dbReference>
<protein>
    <recommendedName>
        <fullName evidence="4">serine-type D-Ala-D-Ala carboxypeptidase</fullName>
        <ecNumber evidence="4">3.4.16.4</ecNumber>
    </recommendedName>
</protein>
<dbReference type="Pfam" id="PF07943">
    <property type="entry name" value="PBP5_C"/>
    <property type="match status" value="1"/>
</dbReference>